<dbReference type="GO" id="GO:0006814">
    <property type="term" value="P:sodium ion transport"/>
    <property type="evidence" value="ECO:0007669"/>
    <property type="project" value="UniProtKB-KW"/>
</dbReference>
<keyword evidence="7" id="KW-0915">Sodium</keyword>
<keyword evidence="9 11" id="KW-0472">Membrane</keyword>
<dbReference type="PANTHER" id="PTHR42985">
    <property type="entry name" value="SODIUM-COUPLED MONOCARBOXYLATE TRANSPORTER"/>
    <property type="match status" value="1"/>
</dbReference>
<name>G3MFE6_AMBMU</name>
<keyword evidence="4" id="KW-1003">Cell membrane</keyword>
<keyword evidence="12" id="KW-0732">Signal</keyword>
<feature type="transmembrane region" description="Helical" evidence="11">
    <location>
        <begin position="91"/>
        <end position="115"/>
    </location>
</feature>
<evidence type="ECO:0000256" key="3">
    <source>
        <dbReference type="ARBA" id="ARBA00022448"/>
    </source>
</evidence>
<evidence type="ECO:0000256" key="2">
    <source>
        <dbReference type="ARBA" id="ARBA00006434"/>
    </source>
</evidence>
<feature type="non-terminal residue" evidence="13">
    <location>
        <position position="286"/>
    </location>
</feature>
<dbReference type="PROSITE" id="PS50283">
    <property type="entry name" value="NA_SOLUT_SYMP_3"/>
    <property type="match status" value="1"/>
</dbReference>
<keyword evidence="8" id="KW-0406">Ion transport</keyword>
<dbReference type="AlphaFoldDB" id="G3MFE6"/>
<dbReference type="InterPro" id="IPR038377">
    <property type="entry name" value="Na/Glc_symporter_sf"/>
</dbReference>
<evidence type="ECO:0000256" key="8">
    <source>
        <dbReference type="ARBA" id="ARBA00023065"/>
    </source>
</evidence>
<sequence length="286" mass="30944">MQLVFILIGPTTIIAKVIYDWNSPGASPQPLSDIGLRAYFANLQFDITHDENVWAAVSSFTAALYRFGMDQVVVQRCLASRTLASARRTTYIGALLLNVTTLFLLVMTFALVLWFRGCDPLLAGAVKSYDQILPFYVKTYLVTFPGFTGLFLAAVVTAATSTISSAINTQTAVVYVDILSPRINSLNSCIGHVTRGLAFFLGAVMTLYSCLCVYLGSVFRVSIMVNSATTGPCIGLLLLAVAFPFVHSKGAGSSTLLMFALQLILMGLRIRDGVTSPLMPVSLEYC</sequence>
<feature type="transmembrane region" description="Helical" evidence="11">
    <location>
        <begin position="135"/>
        <end position="159"/>
    </location>
</feature>
<evidence type="ECO:0000256" key="11">
    <source>
        <dbReference type="SAM" id="Phobius"/>
    </source>
</evidence>
<dbReference type="GO" id="GO:0005886">
    <property type="term" value="C:plasma membrane"/>
    <property type="evidence" value="ECO:0007669"/>
    <property type="project" value="UniProtKB-SubCell"/>
</dbReference>
<keyword evidence="3" id="KW-0813">Transport</keyword>
<keyword evidence="6 11" id="KW-1133">Transmembrane helix</keyword>
<feature type="signal peptide" evidence="12">
    <location>
        <begin position="1"/>
        <end position="15"/>
    </location>
</feature>
<dbReference type="InterPro" id="IPR001734">
    <property type="entry name" value="Na/solute_symporter"/>
</dbReference>
<evidence type="ECO:0000256" key="9">
    <source>
        <dbReference type="ARBA" id="ARBA00023136"/>
    </source>
</evidence>
<comment type="subcellular location">
    <subcellularLocation>
        <location evidence="1">Cell membrane</location>
        <topology evidence="1">Multi-pass membrane protein</topology>
    </subcellularLocation>
</comment>
<evidence type="ECO:0000256" key="12">
    <source>
        <dbReference type="SAM" id="SignalP"/>
    </source>
</evidence>
<dbReference type="PANTHER" id="PTHR42985:SF40">
    <property type="entry name" value="LD47995P-RELATED"/>
    <property type="match status" value="1"/>
</dbReference>
<evidence type="ECO:0000256" key="7">
    <source>
        <dbReference type="ARBA" id="ARBA00023053"/>
    </source>
</evidence>
<organism evidence="13">
    <name type="scientific">Amblyomma maculatum</name>
    <name type="common">Gulf Coast tick</name>
    <dbReference type="NCBI Taxonomy" id="34609"/>
    <lineage>
        <taxon>Eukaryota</taxon>
        <taxon>Metazoa</taxon>
        <taxon>Ecdysozoa</taxon>
        <taxon>Arthropoda</taxon>
        <taxon>Chelicerata</taxon>
        <taxon>Arachnida</taxon>
        <taxon>Acari</taxon>
        <taxon>Parasitiformes</taxon>
        <taxon>Ixodida</taxon>
        <taxon>Ixodoidea</taxon>
        <taxon>Ixodidae</taxon>
        <taxon>Amblyomminae</taxon>
        <taxon>Amblyomma</taxon>
    </lineage>
</organism>
<evidence type="ECO:0000313" key="13">
    <source>
        <dbReference type="EMBL" id="AEO32214.1"/>
    </source>
</evidence>
<feature type="transmembrane region" description="Helical" evidence="11">
    <location>
        <begin position="197"/>
        <end position="217"/>
    </location>
</feature>
<dbReference type="InterPro" id="IPR051163">
    <property type="entry name" value="Sodium:Solute_Symporter_SSF"/>
</dbReference>
<proteinExistence type="evidence at transcript level"/>
<feature type="transmembrane region" description="Helical" evidence="11">
    <location>
        <begin position="253"/>
        <end position="270"/>
    </location>
</feature>
<evidence type="ECO:0000256" key="10">
    <source>
        <dbReference type="ARBA" id="ARBA00023201"/>
    </source>
</evidence>
<keyword evidence="10" id="KW-0739">Sodium transport</keyword>
<evidence type="ECO:0000256" key="1">
    <source>
        <dbReference type="ARBA" id="ARBA00004651"/>
    </source>
</evidence>
<feature type="chain" id="PRO_5013175327" evidence="12">
    <location>
        <begin position="16"/>
        <end position="286"/>
    </location>
</feature>
<reference evidence="13" key="1">
    <citation type="journal article" date="2011" name="PLoS ONE">
        <title>A deep insight into the sialotranscriptome of the gulf coast tick, Amblyomma maculatum.</title>
        <authorList>
            <person name="Karim S."/>
            <person name="Singh P."/>
            <person name="Ribeiro J.M."/>
        </authorList>
    </citation>
    <scope>NUCLEOTIDE SEQUENCE</scope>
    <source>
        <tissue evidence="13">Salivary gland</tissue>
    </source>
</reference>
<keyword evidence="5 11" id="KW-0812">Transmembrane</keyword>
<feature type="transmembrane region" description="Helical" evidence="11">
    <location>
        <begin position="223"/>
        <end position="246"/>
    </location>
</feature>
<accession>G3MFE6</accession>
<comment type="similarity">
    <text evidence="2">Belongs to the sodium:solute symporter (SSF) (TC 2.A.21) family.</text>
</comment>
<dbReference type="GO" id="GO:0015293">
    <property type="term" value="F:symporter activity"/>
    <property type="evidence" value="ECO:0007669"/>
    <property type="project" value="TreeGrafter"/>
</dbReference>
<dbReference type="EMBL" id="JO840597">
    <property type="protein sequence ID" value="AEO32214.1"/>
    <property type="molecule type" value="mRNA"/>
</dbReference>
<evidence type="ECO:0000256" key="5">
    <source>
        <dbReference type="ARBA" id="ARBA00022692"/>
    </source>
</evidence>
<evidence type="ECO:0000256" key="4">
    <source>
        <dbReference type="ARBA" id="ARBA00022475"/>
    </source>
</evidence>
<dbReference type="Gene3D" id="1.20.1730.10">
    <property type="entry name" value="Sodium/glucose cotransporter"/>
    <property type="match status" value="1"/>
</dbReference>
<evidence type="ECO:0000256" key="6">
    <source>
        <dbReference type="ARBA" id="ARBA00022989"/>
    </source>
</evidence>
<protein>
    <submittedName>
        <fullName evidence="13">Uncharacterized protein</fullName>
    </submittedName>
</protein>